<evidence type="ECO:0000313" key="3">
    <source>
        <dbReference type="EMBL" id="MFF5292198.1"/>
    </source>
</evidence>
<keyword evidence="4" id="KW-1185">Reference proteome</keyword>
<feature type="domain" description="CBM2" evidence="2">
    <location>
        <begin position="53"/>
        <end position="152"/>
    </location>
</feature>
<feature type="region of interest" description="Disordered" evidence="1">
    <location>
        <begin position="1"/>
        <end position="50"/>
    </location>
</feature>
<gene>
    <name evidence="3" type="ORF">ACFY35_22390</name>
</gene>
<organism evidence="3 4">
    <name type="scientific">Paractinoplanes globisporus</name>
    <dbReference type="NCBI Taxonomy" id="113565"/>
    <lineage>
        <taxon>Bacteria</taxon>
        <taxon>Bacillati</taxon>
        <taxon>Actinomycetota</taxon>
        <taxon>Actinomycetes</taxon>
        <taxon>Micromonosporales</taxon>
        <taxon>Micromonosporaceae</taxon>
        <taxon>Paractinoplanes</taxon>
    </lineage>
</organism>
<accession>A0ABW6WFW6</accession>
<dbReference type="RefSeq" id="WP_157295361.1">
    <property type="nucleotide sequence ID" value="NZ_JBIAZU010000004.1"/>
</dbReference>
<evidence type="ECO:0000259" key="2">
    <source>
        <dbReference type="SMART" id="SM00637"/>
    </source>
</evidence>
<reference evidence="3 4" key="1">
    <citation type="submission" date="2024-10" db="EMBL/GenBank/DDBJ databases">
        <title>The Natural Products Discovery Center: Release of the First 8490 Sequenced Strains for Exploring Actinobacteria Biosynthetic Diversity.</title>
        <authorList>
            <person name="Kalkreuter E."/>
            <person name="Kautsar S.A."/>
            <person name="Yang D."/>
            <person name="Bader C.D."/>
            <person name="Teijaro C.N."/>
            <person name="Fluegel L."/>
            <person name="Davis C.M."/>
            <person name="Simpson J.R."/>
            <person name="Lauterbach L."/>
            <person name="Steele A.D."/>
            <person name="Gui C."/>
            <person name="Meng S."/>
            <person name="Li G."/>
            <person name="Viehrig K."/>
            <person name="Ye F."/>
            <person name="Su P."/>
            <person name="Kiefer A.F."/>
            <person name="Nichols A."/>
            <person name="Cepeda A.J."/>
            <person name="Yan W."/>
            <person name="Fan B."/>
            <person name="Jiang Y."/>
            <person name="Adhikari A."/>
            <person name="Zheng C.-J."/>
            <person name="Schuster L."/>
            <person name="Cowan T.M."/>
            <person name="Smanski M.J."/>
            <person name="Chevrette M.G."/>
            <person name="De Carvalho L.P.S."/>
            <person name="Shen B."/>
        </authorList>
    </citation>
    <scope>NUCLEOTIDE SEQUENCE [LARGE SCALE GENOMIC DNA]</scope>
    <source>
        <strain evidence="3 4">NPDC000087</strain>
    </source>
</reference>
<evidence type="ECO:0000256" key="1">
    <source>
        <dbReference type="SAM" id="MobiDB-lite"/>
    </source>
</evidence>
<dbReference type="Proteomes" id="UP001602245">
    <property type="component" value="Unassembled WGS sequence"/>
</dbReference>
<dbReference type="InterPro" id="IPR008965">
    <property type="entry name" value="CBM2/CBM3_carb-bd_dom_sf"/>
</dbReference>
<name>A0ABW6WFW6_9ACTN</name>
<proteinExistence type="predicted"/>
<comment type="caution">
    <text evidence="3">The sequence shown here is derived from an EMBL/GenBank/DDBJ whole genome shotgun (WGS) entry which is preliminary data.</text>
</comment>
<feature type="compositionally biased region" description="Low complexity" evidence="1">
    <location>
        <begin position="7"/>
        <end position="50"/>
    </location>
</feature>
<sequence>MPVSLVPTTGSTTDGAGTGTSASAETEAPAPTRTRPAIITPPRTTEATRPATVTGRYHVLESYGDSFIGEVLLTNRTGTGQDWVVTLTYPGTLRTSWLESLPQPTLVQRGDTYTWTSSVPLAASSTGQLRFHFDRSGGSDNPDACSVNGQSCS</sequence>
<dbReference type="InterPro" id="IPR001919">
    <property type="entry name" value="CBD2"/>
</dbReference>
<dbReference type="EMBL" id="JBIAZU010000004">
    <property type="protein sequence ID" value="MFF5292198.1"/>
    <property type="molecule type" value="Genomic_DNA"/>
</dbReference>
<dbReference type="SMART" id="SM00637">
    <property type="entry name" value="CBD_II"/>
    <property type="match status" value="1"/>
</dbReference>
<dbReference type="SUPFAM" id="SSF49384">
    <property type="entry name" value="Carbohydrate-binding domain"/>
    <property type="match status" value="1"/>
</dbReference>
<protein>
    <submittedName>
        <fullName evidence="3">Cellulose binding domain-containing protein</fullName>
    </submittedName>
</protein>
<dbReference type="Pfam" id="PF00553">
    <property type="entry name" value="CBM_2"/>
    <property type="match status" value="1"/>
</dbReference>
<dbReference type="Gene3D" id="2.60.40.290">
    <property type="match status" value="1"/>
</dbReference>
<evidence type="ECO:0000313" key="4">
    <source>
        <dbReference type="Proteomes" id="UP001602245"/>
    </source>
</evidence>
<dbReference type="InterPro" id="IPR012291">
    <property type="entry name" value="CBM2_carb-bd_dom_sf"/>
</dbReference>